<keyword evidence="4 6" id="KW-1133">Transmembrane helix</keyword>
<organism evidence="7">
    <name type="scientific">Amphimedon queenslandica</name>
    <name type="common">Sponge</name>
    <dbReference type="NCBI Taxonomy" id="400682"/>
    <lineage>
        <taxon>Eukaryota</taxon>
        <taxon>Metazoa</taxon>
        <taxon>Porifera</taxon>
        <taxon>Demospongiae</taxon>
        <taxon>Heteroscleromorpha</taxon>
        <taxon>Haplosclerida</taxon>
        <taxon>Niphatidae</taxon>
        <taxon>Amphimedon</taxon>
    </lineage>
</organism>
<dbReference type="STRING" id="400682.A0A1X7VGK2"/>
<dbReference type="GO" id="GO:0061630">
    <property type="term" value="F:ubiquitin protein ligase activity"/>
    <property type="evidence" value="ECO:0007669"/>
    <property type="project" value="InterPro"/>
</dbReference>
<dbReference type="EnsemblMetazoa" id="XM_019993470.1">
    <property type="protein sequence ID" value="XP_019849029.1"/>
    <property type="gene ID" value="LOC100635642"/>
</dbReference>
<proteinExistence type="inferred from homology"/>
<evidence type="ECO:0000256" key="1">
    <source>
        <dbReference type="ARBA" id="ARBA00004141"/>
    </source>
</evidence>
<dbReference type="Pfam" id="PF10272">
    <property type="entry name" value="Tmpp129"/>
    <property type="match status" value="1"/>
</dbReference>
<evidence type="ECO:0000313" key="7">
    <source>
        <dbReference type="EnsemblMetazoa" id="Aqu2.1.39191_001"/>
    </source>
</evidence>
<evidence type="ECO:0000256" key="6">
    <source>
        <dbReference type="SAM" id="Phobius"/>
    </source>
</evidence>
<evidence type="ECO:0000313" key="8">
    <source>
        <dbReference type="Proteomes" id="UP000007879"/>
    </source>
</evidence>
<dbReference type="EnsemblMetazoa" id="Aqu2.1.39191_001">
    <property type="protein sequence ID" value="Aqu2.1.39191_001"/>
    <property type="gene ID" value="Aqu2.1.39191"/>
</dbReference>
<evidence type="ECO:0000256" key="5">
    <source>
        <dbReference type="ARBA" id="ARBA00023136"/>
    </source>
</evidence>
<dbReference type="InParanoid" id="A0A1X7VGK2"/>
<dbReference type="FunCoup" id="A0A1X7VGK2">
    <property type="interactions" value="447"/>
</dbReference>
<dbReference type="GO" id="GO:0005783">
    <property type="term" value="C:endoplasmic reticulum"/>
    <property type="evidence" value="ECO:0007669"/>
    <property type="project" value="TreeGrafter"/>
</dbReference>
<dbReference type="AlphaFoldDB" id="A0A1X7VGK2"/>
<dbReference type="InterPro" id="IPR018801">
    <property type="entry name" value="TM129"/>
</dbReference>
<dbReference type="PANTHER" id="PTHR31322:SF2">
    <property type="entry name" value="E3 UBIQUITIN-PROTEIN LIGASE TM129"/>
    <property type="match status" value="1"/>
</dbReference>
<protein>
    <submittedName>
        <fullName evidence="7">Uncharacterized protein</fullName>
    </submittedName>
</protein>
<feature type="transmembrane region" description="Helical" evidence="6">
    <location>
        <begin position="64"/>
        <end position="85"/>
    </location>
</feature>
<sequence>MAAEATIVLYTLVFGFYSFLEVSGSMPQEIRSEGLTLTSLFSRYYGDQDIDFIGYHMRRCTGAIVIHSFLPLIYTIGLQFVYPHFNILFFWDVPPTVQRLLMLSFVSILVGVSVGVAHSRKQWSAHPLAKVLSKYSNNWRLVASSINAEYRRIDKFVADVGRYKIVITDSWILKCGVHTIQAIRQSEAELKVSSTDEQRIDVEGRPVQFLTIQVSSVEPHITSFKMRLKSEIYGSLREKLTLPIQVARRIVIRQTLDEQFLVAFTEQVERNGKYSVPNECLPLEPCLGCSQSMPEVKLMKTCTATGETSCQSCNCKPMWCLSCMSKWYASRQDKNRPDTWMGGYATCPLCRQKFCMLDVLKIED</sequence>
<evidence type="ECO:0000256" key="2">
    <source>
        <dbReference type="ARBA" id="ARBA00007332"/>
    </source>
</evidence>
<dbReference type="PANTHER" id="PTHR31322">
    <property type="entry name" value="E3 UBIQUITIN-PROTEIN LIGASE TM129"/>
    <property type="match status" value="1"/>
</dbReference>
<name>A0A1X7VGK2_AMPQE</name>
<feature type="transmembrane region" description="Helical" evidence="6">
    <location>
        <begin position="97"/>
        <end position="117"/>
    </location>
</feature>
<dbReference type="GO" id="GO:0016020">
    <property type="term" value="C:membrane"/>
    <property type="evidence" value="ECO:0007669"/>
    <property type="project" value="UniProtKB-SubCell"/>
</dbReference>
<dbReference type="GO" id="GO:0016567">
    <property type="term" value="P:protein ubiquitination"/>
    <property type="evidence" value="ECO:0007669"/>
    <property type="project" value="InterPro"/>
</dbReference>
<dbReference type="KEGG" id="aqu:100635642"/>
<dbReference type="Proteomes" id="UP000007879">
    <property type="component" value="Unassembled WGS sequence"/>
</dbReference>
<dbReference type="OrthoDB" id="10055027at2759"/>
<evidence type="ECO:0000256" key="3">
    <source>
        <dbReference type="ARBA" id="ARBA00022692"/>
    </source>
</evidence>
<accession>A0A1X7VGK2</accession>
<comment type="subcellular location">
    <subcellularLocation>
        <location evidence="1">Membrane</location>
        <topology evidence="1">Multi-pass membrane protein</topology>
    </subcellularLocation>
</comment>
<keyword evidence="3 6" id="KW-0812">Transmembrane</keyword>
<reference evidence="8" key="1">
    <citation type="journal article" date="2010" name="Nature">
        <title>The Amphimedon queenslandica genome and the evolution of animal complexity.</title>
        <authorList>
            <person name="Srivastava M."/>
            <person name="Simakov O."/>
            <person name="Chapman J."/>
            <person name="Fahey B."/>
            <person name="Gauthier M.E."/>
            <person name="Mitros T."/>
            <person name="Richards G.S."/>
            <person name="Conaco C."/>
            <person name="Dacre M."/>
            <person name="Hellsten U."/>
            <person name="Larroux C."/>
            <person name="Putnam N.H."/>
            <person name="Stanke M."/>
            <person name="Adamska M."/>
            <person name="Darling A."/>
            <person name="Degnan S.M."/>
            <person name="Oakley T.H."/>
            <person name="Plachetzki D.C."/>
            <person name="Zhai Y."/>
            <person name="Adamski M."/>
            <person name="Calcino A."/>
            <person name="Cummins S.F."/>
            <person name="Goodstein D.M."/>
            <person name="Harris C."/>
            <person name="Jackson D.J."/>
            <person name="Leys S.P."/>
            <person name="Shu S."/>
            <person name="Woodcroft B.J."/>
            <person name="Vervoort M."/>
            <person name="Kosik K.S."/>
            <person name="Manning G."/>
            <person name="Degnan B.M."/>
            <person name="Rokhsar D.S."/>
        </authorList>
    </citation>
    <scope>NUCLEOTIDE SEQUENCE [LARGE SCALE GENOMIC DNA]</scope>
</reference>
<evidence type="ECO:0000256" key="4">
    <source>
        <dbReference type="ARBA" id="ARBA00022989"/>
    </source>
</evidence>
<reference evidence="7" key="2">
    <citation type="submission" date="2017-05" db="UniProtKB">
        <authorList>
            <consortium name="EnsemblMetazoa"/>
        </authorList>
    </citation>
    <scope>IDENTIFICATION</scope>
</reference>
<keyword evidence="5 6" id="KW-0472">Membrane</keyword>
<comment type="similarity">
    <text evidence="2">Belongs to the TMEM129 family.</text>
</comment>
<gene>
    <name evidence="7" type="primary">100635642</name>
</gene>
<keyword evidence="8" id="KW-1185">Reference proteome</keyword>